<accession>A0A3P1SVK3</accession>
<dbReference type="Pfam" id="PF13419">
    <property type="entry name" value="HAD_2"/>
    <property type="match status" value="1"/>
</dbReference>
<dbReference type="RefSeq" id="WP_124924291.1">
    <property type="nucleotide sequence ID" value="NZ_BMOH01000001.1"/>
</dbReference>
<sequence>MHHIMFDIDGTLVQSYQFDEQCYLDAVLEVVEKPLSKNWHLYPNITASGILASHLELHGLQDRFDGMHCRVKELFNERVKHYLTDNPLHEIYGAGKLIRTLQAMDNVNVSFATGGWRDSALLKLNAAGIPTQGIPIASACDSHIRTEIMCIALDRAQVSSDHKVTYIGDGDWDRRACAELGWNFVLIGDKTEHPQQLDHFKDLTRLFNYLG</sequence>
<dbReference type="InterPro" id="IPR023214">
    <property type="entry name" value="HAD_sf"/>
</dbReference>
<comment type="caution">
    <text evidence="1">The sequence shown here is derived from an EMBL/GenBank/DDBJ whole genome shotgun (WGS) entry which is preliminary data.</text>
</comment>
<dbReference type="InterPro" id="IPR041492">
    <property type="entry name" value="HAD_2"/>
</dbReference>
<dbReference type="Proteomes" id="UP000267535">
    <property type="component" value="Unassembled WGS sequence"/>
</dbReference>
<dbReference type="InterPro" id="IPR036412">
    <property type="entry name" value="HAD-like_sf"/>
</dbReference>
<protein>
    <submittedName>
        <fullName evidence="1">HAD family hydrolase</fullName>
    </submittedName>
</protein>
<evidence type="ECO:0000313" key="1">
    <source>
        <dbReference type="EMBL" id="RRD01219.1"/>
    </source>
</evidence>
<dbReference type="AlphaFoldDB" id="A0A3P1SVK3"/>
<keyword evidence="2" id="KW-1185">Reference proteome</keyword>
<dbReference type="Gene3D" id="1.10.150.240">
    <property type="entry name" value="Putative phosphatase, domain 2"/>
    <property type="match status" value="1"/>
</dbReference>
<gene>
    <name evidence="1" type="ORF">EHS89_01255</name>
</gene>
<dbReference type="GO" id="GO:0016787">
    <property type="term" value="F:hydrolase activity"/>
    <property type="evidence" value="ECO:0007669"/>
    <property type="project" value="UniProtKB-KW"/>
</dbReference>
<dbReference type="CDD" id="cd01427">
    <property type="entry name" value="HAD_like"/>
    <property type="match status" value="1"/>
</dbReference>
<name>A0A3P1SVK3_9GAMM</name>
<keyword evidence="1" id="KW-0378">Hydrolase</keyword>
<dbReference type="SUPFAM" id="SSF56784">
    <property type="entry name" value="HAD-like"/>
    <property type="match status" value="1"/>
</dbReference>
<dbReference type="EMBL" id="RQXV01000001">
    <property type="protein sequence ID" value="RRD01219.1"/>
    <property type="molecule type" value="Genomic_DNA"/>
</dbReference>
<reference evidence="1 2" key="1">
    <citation type="submission" date="2018-11" db="EMBL/GenBank/DDBJ databases">
        <title>The draft genome sequence of Amphritea balenae JAMM 1525T.</title>
        <authorList>
            <person name="Fang Z."/>
            <person name="Zhang Y."/>
            <person name="Han X."/>
        </authorList>
    </citation>
    <scope>NUCLEOTIDE SEQUENCE [LARGE SCALE GENOMIC DNA]</scope>
    <source>
        <strain evidence="1 2">JAMM 1525</strain>
    </source>
</reference>
<dbReference type="OrthoDB" id="9807630at2"/>
<dbReference type="InterPro" id="IPR023198">
    <property type="entry name" value="PGP-like_dom2"/>
</dbReference>
<evidence type="ECO:0000313" key="2">
    <source>
        <dbReference type="Proteomes" id="UP000267535"/>
    </source>
</evidence>
<proteinExistence type="predicted"/>
<organism evidence="1 2">
    <name type="scientific">Amphritea balenae</name>
    <dbReference type="NCBI Taxonomy" id="452629"/>
    <lineage>
        <taxon>Bacteria</taxon>
        <taxon>Pseudomonadati</taxon>
        <taxon>Pseudomonadota</taxon>
        <taxon>Gammaproteobacteria</taxon>
        <taxon>Oceanospirillales</taxon>
        <taxon>Oceanospirillaceae</taxon>
        <taxon>Amphritea</taxon>
    </lineage>
</organism>
<dbReference type="Gene3D" id="3.40.50.1000">
    <property type="entry name" value="HAD superfamily/HAD-like"/>
    <property type="match status" value="1"/>
</dbReference>